<name>A0A9D4K1J5_DREPO</name>
<feature type="compositionally biased region" description="Basic and acidic residues" evidence="1">
    <location>
        <begin position="44"/>
        <end position="54"/>
    </location>
</feature>
<accession>A0A9D4K1J5</accession>
<evidence type="ECO:0000256" key="1">
    <source>
        <dbReference type="SAM" id="MobiDB-lite"/>
    </source>
</evidence>
<feature type="compositionally biased region" description="Basic and acidic residues" evidence="1">
    <location>
        <begin position="99"/>
        <end position="109"/>
    </location>
</feature>
<keyword evidence="3" id="KW-1185">Reference proteome</keyword>
<reference evidence="2" key="1">
    <citation type="journal article" date="2019" name="bioRxiv">
        <title>The Genome of the Zebra Mussel, Dreissena polymorpha: A Resource for Invasive Species Research.</title>
        <authorList>
            <person name="McCartney M.A."/>
            <person name="Auch B."/>
            <person name="Kono T."/>
            <person name="Mallez S."/>
            <person name="Zhang Y."/>
            <person name="Obille A."/>
            <person name="Becker A."/>
            <person name="Abrahante J.E."/>
            <person name="Garbe J."/>
            <person name="Badalamenti J.P."/>
            <person name="Herman A."/>
            <person name="Mangelson H."/>
            <person name="Liachko I."/>
            <person name="Sullivan S."/>
            <person name="Sone E.D."/>
            <person name="Koren S."/>
            <person name="Silverstein K.A.T."/>
            <person name="Beckman K.B."/>
            <person name="Gohl D.M."/>
        </authorList>
    </citation>
    <scope>NUCLEOTIDE SEQUENCE</scope>
    <source>
        <strain evidence="2">Duluth1</strain>
        <tissue evidence="2">Whole animal</tissue>
    </source>
</reference>
<evidence type="ECO:0000313" key="2">
    <source>
        <dbReference type="EMBL" id="KAH3831741.1"/>
    </source>
</evidence>
<protein>
    <submittedName>
        <fullName evidence="2">Uncharacterized protein</fullName>
    </submittedName>
</protein>
<organism evidence="2 3">
    <name type="scientific">Dreissena polymorpha</name>
    <name type="common">Zebra mussel</name>
    <name type="synonym">Mytilus polymorpha</name>
    <dbReference type="NCBI Taxonomy" id="45954"/>
    <lineage>
        <taxon>Eukaryota</taxon>
        <taxon>Metazoa</taxon>
        <taxon>Spiralia</taxon>
        <taxon>Lophotrochozoa</taxon>
        <taxon>Mollusca</taxon>
        <taxon>Bivalvia</taxon>
        <taxon>Autobranchia</taxon>
        <taxon>Heteroconchia</taxon>
        <taxon>Euheterodonta</taxon>
        <taxon>Imparidentia</taxon>
        <taxon>Neoheterodontei</taxon>
        <taxon>Myida</taxon>
        <taxon>Dreissenoidea</taxon>
        <taxon>Dreissenidae</taxon>
        <taxon>Dreissena</taxon>
    </lineage>
</organism>
<dbReference type="AlphaFoldDB" id="A0A9D4K1J5"/>
<feature type="compositionally biased region" description="Acidic residues" evidence="1">
    <location>
        <begin position="55"/>
        <end position="67"/>
    </location>
</feature>
<sequence>MLHLAVSLKLAGTPFEILTQTLSFQKKYDNTNAAADEDDEHDDCFDHDYSKDPDVLDSDDNYDDDDLPLTNLKFRGKGRQGDNEVEVDSRRKSANRVSSTDKEYGRAGNRETSNTEDVVEENNSEVEIDSFGNVDASKRKDVKRIFKLVEGIMKLSNGPGNSEVEDNNLRNDELMGKNKNIEVEDGSQ</sequence>
<feature type="region of interest" description="Disordered" evidence="1">
    <location>
        <begin position="157"/>
        <end position="188"/>
    </location>
</feature>
<feature type="compositionally biased region" description="Basic and acidic residues" evidence="1">
    <location>
        <begin position="167"/>
        <end position="182"/>
    </location>
</feature>
<dbReference type="EMBL" id="JAIWYP010000004">
    <property type="protein sequence ID" value="KAH3831741.1"/>
    <property type="molecule type" value="Genomic_DNA"/>
</dbReference>
<dbReference type="Proteomes" id="UP000828390">
    <property type="component" value="Unassembled WGS sequence"/>
</dbReference>
<feature type="compositionally biased region" description="Basic and acidic residues" evidence="1">
    <location>
        <begin position="79"/>
        <end position="91"/>
    </location>
</feature>
<feature type="region of interest" description="Disordered" evidence="1">
    <location>
        <begin position="33"/>
        <end position="124"/>
    </location>
</feature>
<gene>
    <name evidence="2" type="ORF">DPMN_105010</name>
</gene>
<proteinExistence type="predicted"/>
<reference evidence="2" key="2">
    <citation type="submission" date="2020-11" db="EMBL/GenBank/DDBJ databases">
        <authorList>
            <person name="McCartney M.A."/>
            <person name="Auch B."/>
            <person name="Kono T."/>
            <person name="Mallez S."/>
            <person name="Becker A."/>
            <person name="Gohl D.M."/>
            <person name="Silverstein K.A.T."/>
            <person name="Koren S."/>
            <person name="Bechman K.B."/>
            <person name="Herman A."/>
            <person name="Abrahante J.E."/>
            <person name="Garbe J."/>
        </authorList>
    </citation>
    <scope>NUCLEOTIDE SEQUENCE</scope>
    <source>
        <strain evidence="2">Duluth1</strain>
        <tissue evidence="2">Whole animal</tissue>
    </source>
</reference>
<evidence type="ECO:0000313" key="3">
    <source>
        <dbReference type="Proteomes" id="UP000828390"/>
    </source>
</evidence>
<comment type="caution">
    <text evidence="2">The sequence shown here is derived from an EMBL/GenBank/DDBJ whole genome shotgun (WGS) entry which is preliminary data.</text>
</comment>